<keyword evidence="3" id="KW-1185">Reference proteome</keyword>
<dbReference type="EMBL" id="CM029048">
    <property type="protein sequence ID" value="KAG2576092.1"/>
    <property type="molecule type" value="Genomic_DNA"/>
</dbReference>
<dbReference type="Proteomes" id="UP000823388">
    <property type="component" value="Chromosome 6N"/>
</dbReference>
<sequence length="201" mass="23098">MSPSAENTDAAPIPSGKKANKKKLPHVDVSEMLLFNEAISALGVVELPLQGKQFTWSNKEQPPLLERLHWFFTFAEWTSCFPDTSVKTLSMETSDHTHCLITAGSNIPKGGGIFRFENYLMEHEHFLSIVQHAWSLPNLRRVIKAWQSHLSSLDVNIANVKLIIIFLSLLEEFRDLTLEEWNCRKLLEDKLLLLLKQQRIY</sequence>
<dbReference type="PANTHER" id="PTHR33710">
    <property type="entry name" value="BNAC02G09200D PROTEIN"/>
    <property type="match status" value="1"/>
</dbReference>
<comment type="caution">
    <text evidence="2">The sequence shown here is derived from an EMBL/GenBank/DDBJ whole genome shotgun (WGS) entry which is preliminary data.</text>
</comment>
<reference evidence="2" key="1">
    <citation type="submission" date="2020-05" db="EMBL/GenBank/DDBJ databases">
        <title>WGS assembly of Panicum virgatum.</title>
        <authorList>
            <person name="Lovell J.T."/>
            <person name="Jenkins J."/>
            <person name="Shu S."/>
            <person name="Juenger T.E."/>
            <person name="Schmutz J."/>
        </authorList>
    </citation>
    <scope>NUCLEOTIDE SEQUENCE</scope>
    <source>
        <strain evidence="2">AP13</strain>
    </source>
</reference>
<proteinExistence type="predicted"/>
<evidence type="ECO:0000256" key="1">
    <source>
        <dbReference type="SAM" id="MobiDB-lite"/>
    </source>
</evidence>
<evidence type="ECO:0000313" key="2">
    <source>
        <dbReference type="EMBL" id="KAG2576092.1"/>
    </source>
</evidence>
<organism evidence="2 3">
    <name type="scientific">Panicum virgatum</name>
    <name type="common">Blackwell switchgrass</name>
    <dbReference type="NCBI Taxonomy" id="38727"/>
    <lineage>
        <taxon>Eukaryota</taxon>
        <taxon>Viridiplantae</taxon>
        <taxon>Streptophyta</taxon>
        <taxon>Embryophyta</taxon>
        <taxon>Tracheophyta</taxon>
        <taxon>Spermatophyta</taxon>
        <taxon>Magnoliopsida</taxon>
        <taxon>Liliopsida</taxon>
        <taxon>Poales</taxon>
        <taxon>Poaceae</taxon>
        <taxon>PACMAD clade</taxon>
        <taxon>Panicoideae</taxon>
        <taxon>Panicodae</taxon>
        <taxon>Paniceae</taxon>
        <taxon>Panicinae</taxon>
        <taxon>Panicum</taxon>
        <taxon>Panicum sect. Hiantes</taxon>
    </lineage>
</organism>
<protein>
    <submittedName>
        <fullName evidence="2">Uncharacterized protein</fullName>
    </submittedName>
</protein>
<accession>A0A8T0QSA5</accession>
<dbReference type="PANTHER" id="PTHR33710:SF71">
    <property type="entry name" value="ENDONUCLEASE_EXONUCLEASE_PHOSPHATASE DOMAIN-CONTAINING PROTEIN"/>
    <property type="match status" value="1"/>
</dbReference>
<name>A0A8T0QSA5_PANVG</name>
<evidence type="ECO:0000313" key="3">
    <source>
        <dbReference type="Proteomes" id="UP000823388"/>
    </source>
</evidence>
<dbReference type="AlphaFoldDB" id="A0A8T0QSA5"/>
<gene>
    <name evidence="2" type="ORF">PVAP13_6NG004731</name>
</gene>
<feature type="region of interest" description="Disordered" evidence="1">
    <location>
        <begin position="1"/>
        <end position="22"/>
    </location>
</feature>